<name>A0A174PHL2_BACUN</name>
<evidence type="ECO:0000313" key="2">
    <source>
        <dbReference type="Proteomes" id="UP000095766"/>
    </source>
</evidence>
<dbReference type="Pfam" id="PF12987">
    <property type="entry name" value="DUF3871"/>
    <property type="match status" value="1"/>
</dbReference>
<organism evidence="1 2">
    <name type="scientific">Bacteroides uniformis</name>
    <dbReference type="NCBI Taxonomy" id="820"/>
    <lineage>
        <taxon>Bacteria</taxon>
        <taxon>Pseudomonadati</taxon>
        <taxon>Bacteroidota</taxon>
        <taxon>Bacteroidia</taxon>
        <taxon>Bacteroidales</taxon>
        <taxon>Bacteroidaceae</taxon>
        <taxon>Bacteroides</taxon>
    </lineage>
</organism>
<reference evidence="1 2" key="1">
    <citation type="submission" date="2015-09" db="EMBL/GenBank/DDBJ databases">
        <authorList>
            <consortium name="Pathogen Informatics"/>
        </authorList>
    </citation>
    <scope>NUCLEOTIDE SEQUENCE [LARGE SCALE GENOMIC DNA]</scope>
    <source>
        <strain evidence="1 2">2789STDY5834898</strain>
    </source>
</reference>
<gene>
    <name evidence="1" type="ORF">ERS852510_01856</name>
</gene>
<dbReference type="Proteomes" id="UP000095766">
    <property type="component" value="Unassembled WGS sequence"/>
</dbReference>
<dbReference type="InterPro" id="IPR024353">
    <property type="entry name" value="DUF3871"/>
</dbReference>
<evidence type="ECO:0000313" key="1">
    <source>
        <dbReference type="EMBL" id="CUP58148.1"/>
    </source>
</evidence>
<accession>A0A174PHL2</accession>
<proteinExistence type="predicted"/>
<dbReference type="AlphaFoldDB" id="A0A174PHL2"/>
<protein>
    <submittedName>
        <fullName evidence="1">DUF based on B. Theta Gene description</fullName>
    </submittedName>
</protein>
<dbReference type="RefSeq" id="WP_057253145.1">
    <property type="nucleotide sequence ID" value="NZ_BQNO01000001.1"/>
</dbReference>
<sequence length="340" mass="38435">MEALQIMPVMAQRRNSNLGEFAEDATVVVEEITKPKKVNHFIEANSVEVSLEHLKNDCVIPVFSKDNELTISHNAFIETVWEAASSFYSGERIEQPDIRCSHVIKGRRPEAINKPKNLLTEADTTQYYERCAFAIDIPSIYEEVSGNRLNLSIVGVRALNRENLATKKSPELFRLAVSFKNTVCCNMCVFTDGYKDDIKVMGTKELFKATLELLNNFNAAKNIHMMQSLGDTCLNEHQFVTLLGRMRLYQCLPQGYQKAIPRMLLTDTQINSVAKAYINDDNFGSLGSDLSMWKFYNLLTGSNKSSYIDSFLDRAYNATELATGIASALHGDERYSWFLS</sequence>
<dbReference type="EMBL" id="CZAO01000008">
    <property type="protein sequence ID" value="CUP58148.1"/>
    <property type="molecule type" value="Genomic_DNA"/>
</dbReference>